<evidence type="ECO:0000256" key="1">
    <source>
        <dbReference type="SAM" id="MobiDB-lite"/>
    </source>
</evidence>
<proteinExistence type="predicted"/>
<reference evidence="2" key="1">
    <citation type="journal article" date="2020" name="Nature">
        <title>Giant virus diversity and host interactions through global metagenomics.</title>
        <authorList>
            <person name="Schulz F."/>
            <person name="Roux S."/>
            <person name="Paez-Espino D."/>
            <person name="Jungbluth S."/>
            <person name="Walsh D.A."/>
            <person name="Denef V.J."/>
            <person name="McMahon K.D."/>
            <person name="Konstantinidis K.T."/>
            <person name="Eloe-Fadrosh E.A."/>
            <person name="Kyrpides N.C."/>
            <person name="Woyke T."/>
        </authorList>
    </citation>
    <scope>NUCLEOTIDE SEQUENCE</scope>
    <source>
        <strain evidence="2">GVMAG-S-1035375-24</strain>
    </source>
</reference>
<organism evidence="2">
    <name type="scientific">viral metagenome</name>
    <dbReference type="NCBI Taxonomy" id="1070528"/>
    <lineage>
        <taxon>unclassified sequences</taxon>
        <taxon>metagenomes</taxon>
        <taxon>organismal metagenomes</taxon>
    </lineage>
</organism>
<accession>A0A6C0AJ61</accession>
<feature type="compositionally biased region" description="Polar residues" evidence="1">
    <location>
        <begin position="180"/>
        <end position="191"/>
    </location>
</feature>
<feature type="compositionally biased region" description="Basic and acidic residues" evidence="1">
    <location>
        <begin position="137"/>
        <end position="147"/>
    </location>
</feature>
<sequence length="233" mass="24922">MKWAIAAAGVIVLFLLAVLLNTEHFTDTDYTNVTQPCYCPTPVDMSTNTVSTACDPQCLVWDNKINALAPTGANNSDYVTVLRAFYSTVYVPSPTRPTEAQVDTFLASSAGTVAGVDVPSVKRIIMDGFHIQPSKTADQRSDQDTNFKPDTGILEATAPSATGYAPPFDEVRTRAEDSYTGANPSPSTRFSEGNYAPLPAPTQPNKPGDWDDPAITWKGSHPAAVSASAENIM</sequence>
<evidence type="ECO:0000313" key="2">
    <source>
        <dbReference type="EMBL" id="QHS79857.1"/>
    </source>
</evidence>
<name>A0A6C0AJ61_9ZZZZ</name>
<dbReference type="EMBL" id="MN740664">
    <property type="protein sequence ID" value="QHS79857.1"/>
    <property type="molecule type" value="Genomic_DNA"/>
</dbReference>
<protein>
    <submittedName>
        <fullName evidence="2">Uncharacterized protein</fullName>
    </submittedName>
</protein>
<feature type="region of interest" description="Disordered" evidence="1">
    <location>
        <begin position="133"/>
        <end position="233"/>
    </location>
</feature>
<dbReference type="AlphaFoldDB" id="A0A6C0AJ61"/>